<name>F2UE59_SALR5</name>
<dbReference type="SMART" id="SM00220">
    <property type="entry name" value="S_TKc"/>
    <property type="match status" value="1"/>
</dbReference>
<proteinExistence type="inferred from homology"/>
<feature type="compositionally biased region" description="Low complexity" evidence="9">
    <location>
        <begin position="384"/>
        <end position="398"/>
    </location>
</feature>
<dbReference type="PROSITE" id="PS00108">
    <property type="entry name" value="PROTEIN_KINASE_ST"/>
    <property type="match status" value="1"/>
</dbReference>
<dbReference type="OMA" id="PECHEDA"/>
<dbReference type="GO" id="GO:0008353">
    <property type="term" value="F:RNA polymerase II CTD heptapeptide repeat kinase activity"/>
    <property type="evidence" value="ECO:0007669"/>
    <property type="project" value="TreeGrafter"/>
</dbReference>
<dbReference type="KEGG" id="sre:PTSG_07137"/>
<sequence length="501" mass="56663">MDRSTGRIVALKKVLMHKETEGFPLLAMREIRLLSQLNHENVLRLEETVHSEPMTTWSRRTLIAFCPVLPEHITQCHTHTLIYVRMCTLVCVCVCVCSGLHYLDVNKVMHRDLKVANVLLNRKGILKIADFGLSRYMDKNNRYTLPVCTRWYRPPEVLLGDKRYSQAIDIWSGACIIAELFTGRPTFQGGVVDARTEQDNEIDQFLLICETCGTPREESWPEYTKLPHASFIVPKKRYPRRLKERLGSQFLQKCASGLALLDDLLVMNPSKRPTAGTALDHHFFWEDPMPCLPSQIRDLGPECHEDAKAMLERRKPPPRRRPRDTSAPGAPPPPPPQQQNGRPSAPPAPAAAASGQRGQPLMSRRPSGHHAPRPPSGHTRAHVQPRQQQQHPQQHQRGSSGGRHQRHHPRPHQQQQQSQQAHRGGGRHAHGHGHPAGAAHHGSKGSKHLPQHYRHGPPHGNPQHPHGRQPHPAKRPKMQQPPQQHQQHRRPPPPQPPHGGH</sequence>
<evidence type="ECO:0000256" key="1">
    <source>
        <dbReference type="ARBA" id="ARBA00004123"/>
    </source>
</evidence>
<dbReference type="PROSITE" id="PS50011">
    <property type="entry name" value="PROTEIN_KINASE_DOM"/>
    <property type="match status" value="1"/>
</dbReference>
<evidence type="ECO:0000256" key="10">
    <source>
        <dbReference type="SAM" id="Phobius"/>
    </source>
</evidence>
<dbReference type="Pfam" id="PF00069">
    <property type="entry name" value="Pkinase"/>
    <property type="match status" value="1"/>
</dbReference>
<keyword evidence="8" id="KW-0539">Nucleus</keyword>
<evidence type="ECO:0000256" key="5">
    <source>
        <dbReference type="ARBA" id="ARBA00022741"/>
    </source>
</evidence>
<feature type="region of interest" description="Disordered" evidence="9">
    <location>
        <begin position="310"/>
        <end position="501"/>
    </location>
</feature>
<keyword evidence="10" id="KW-1133">Transmembrane helix</keyword>
<evidence type="ECO:0000256" key="4">
    <source>
        <dbReference type="ARBA" id="ARBA00022679"/>
    </source>
</evidence>
<feature type="compositionally biased region" description="Low complexity" evidence="9">
    <location>
        <begin position="350"/>
        <end position="360"/>
    </location>
</feature>
<keyword evidence="10" id="KW-0472">Membrane</keyword>
<dbReference type="GeneID" id="16073123"/>
<keyword evidence="7" id="KW-0067">ATP-binding</keyword>
<dbReference type="InterPro" id="IPR050108">
    <property type="entry name" value="CDK"/>
</dbReference>
<keyword evidence="6 12" id="KW-0418">Kinase</keyword>
<keyword evidence="5" id="KW-0547">Nucleotide-binding</keyword>
<feature type="compositionally biased region" description="Low complexity" evidence="9">
    <location>
        <begin position="412"/>
        <end position="422"/>
    </location>
</feature>
<dbReference type="GO" id="GO:0005634">
    <property type="term" value="C:nucleus"/>
    <property type="evidence" value="ECO:0007669"/>
    <property type="project" value="UniProtKB-SubCell"/>
</dbReference>
<dbReference type="PANTHER" id="PTHR24056">
    <property type="entry name" value="CELL DIVISION PROTEIN KINASE"/>
    <property type="match status" value="1"/>
</dbReference>
<evidence type="ECO:0000313" key="13">
    <source>
        <dbReference type="Proteomes" id="UP000007799"/>
    </source>
</evidence>
<protein>
    <submittedName>
        <fullName evidence="12">CMGC/CDK protein kinase</fullName>
    </submittedName>
</protein>
<evidence type="ECO:0000256" key="3">
    <source>
        <dbReference type="ARBA" id="ARBA00022527"/>
    </source>
</evidence>
<reference evidence="12" key="1">
    <citation type="submission" date="2009-08" db="EMBL/GenBank/DDBJ databases">
        <title>Annotation of Salpingoeca rosetta.</title>
        <authorList>
            <consortium name="The Broad Institute Genome Sequencing Platform"/>
            <person name="Russ C."/>
            <person name="Cuomo C."/>
            <person name="Burger G."/>
            <person name="Gray M.W."/>
            <person name="Holland P.W.H."/>
            <person name="King N."/>
            <person name="Lang F.B.F."/>
            <person name="Roger A.J."/>
            <person name="Ruiz-Trillo I."/>
            <person name="Young S.K."/>
            <person name="Zeng Q."/>
            <person name="Gargeya S."/>
            <person name="Alvarado L."/>
            <person name="Berlin A."/>
            <person name="Chapman S.B."/>
            <person name="Chen Z."/>
            <person name="Freedman E."/>
            <person name="Gellesch M."/>
            <person name="Goldberg J."/>
            <person name="Griggs A."/>
            <person name="Gujja S."/>
            <person name="Heilman E."/>
            <person name="Heiman D."/>
            <person name="Howarth C."/>
            <person name="Mehta T."/>
            <person name="Neiman D."/>
            <person name="Pearson M."/>
            <person name="Roberts A."/>
            <person name="Saif S."/>
            <person name="Shea T."/>
            <person name="Shenoy N."/>
            <person name="Sisk P."/>
            <person name="Stolte C."/>
            <person name="Sykes S."/>
            <person name="White J."/>
            <person name="Yandava C."/>
            <person name="Haas B."/>
            <person name="Nusbaum C."/>
            <person name="Birren B."/>
        </authorList>
    </citation>
    <scope>NUCLEOTIDE SEQUENCE [LARGE SCALE GENOMIC DNA]</scope>
    <source>
        <strain evidence="12">ATCC 50818</strain>
    </source>
</reference>
<dbReference type="FunFam" id="1.10.510.10:FF:000624">
    <property type="entry name" value="Mitogen-activated protein kinase"/>
    <property type="match status" value="1"/>
</dbReference>
<dbReference type="PANTHER" id="PTHR24056:SF233">
    <property type="entry name" value="CYCLIN-DEPENDENT KINASE 9"/>
    <property type="match status" value="1"/>
</dbReference>
<keyword evidence="13" id="KW-1185">Reference proteome</keyword>
<comment type="subcellular location">
    <subcellularLocation>
        <location evidence="1">Nucleus</location>
    </subcellularLocation>
</comment>
<feature type="compositionally biased region" description="Basic residues" evidence="9">
    <location>
        <begin position="465"/>
        <end position="477"/>
    </location>
</feature>
<evidence type="ECO:0000259" key="11">
    <source>
        <dbReference type="PROSITE" id="PS50011"/>
    </source>
</evidence>
<dbReference type="Proteomes" id="UP000007799">
    <property type="component" value="Unassembled WGS sequence"/>
</dbReference>
<feature type="compositionally biased region" description="Basic residues" evidence="9">
    <location>
        <begin position="424"/>
        <end position="433"/>
    </location>
</feature>
<dbReference type="GO" id="GO:0005524">
    <property type="term" value="F:ATP binding"/>
    <property type="evidence" value="ECO:0007669"/>
    <property type="project" value="UniProtKB-KW"/>
</dbReference>
<comment type="similarity">
    <text evidence="2">Belongs to the protein kinase superfamily. CMGC Ser/Thr protein kinase family. CDC2/CDKX subfamily.</text>
</comment>
<feature type="transmembrane region" description="Helical" evidence="10">
    <location>
        <begin position="82"/>
        <end position="103"/>
    </location>
</feature>
<evidence type="ECO:0000256" key="9">
    <source>
        <dbReference type="SAM" id="MobiDB-lite"/>
    </source>
</evidence>
<dbReference type="GO" id="GO:0004693">
    <property type="term" value="F:cyclin-dependent protein serine/threonine kinase activity"/>
    <property type="evidence" value="ECO:0007669"/>
    <property type="project" value="TreeGrafter"/>
</dbReference>
<dbReference type="InterPro" id="IPR000719">
    <property type="entry name" value="Prot_kinase_dom"/>
</dbReference>
<accession>F2UE59</accession>
<feature type="domain" description="Protein kinase" evidence="11">
    <location>
        <begin position="1"/>
        <end position="284"/>
    </location>
</feature>
<evidence type="ECO:0000313" key="12">
    <source>
        <dbReference type="EMBL" id="EGD74909.1"/>
    </source>
</evidence>
<dbReference type="EMBL" id="GL832970">
    <property type="protein sequence ID" value="EGD74909.1"/>
    <property type="molecule type" value="Genomic_DNA"/>
</dbReference>
<dbReference type="InParanoid" id="F2UE59"/>
<evidence type="ECO:0000256" key="2">
    <source>
        <dbReference type="ARBA" id="ARBA00006485"/>
    </source>
</evidence>
<dbReference type="InterPro" id="IPR008271">
    <property type="entry name" value="Ser/Thr_kinase_AS"/>
</dbReference>
<evidence type="ECO:0000256" key="8">
    <source>
        <dbReference type="ARBA" id="ARBA00023242"/>
    </source>
</evidence>
<keyword evidence="4" id="KW-0808">Transferase</keyword>
<organism evidence="13">
    <name type="scientific">Salpingoeca rosetta (strain ATCC 50818 / BSB-021)</name>
    <dbReference type="NCBI Taxonomy" id="946362"/>
    <lineage>
        <taxon>Eukaryota</taxon>
        <taxon>Choanoflagellata</taxon>
        <taxon>Craspedida</taxon>
        <taxon>Salpingoecidae</taxon>
        <taxon>Salpingoeca</taxon>
    </lineage>
</organism>
<dbReference type="Gene3D" id="3.30.200.20">
    <property type="entry name" value="Phosphorylase Kinase, domain 1"/>
    <property type="match status" value="1"/>
</dbReference>
<dbReference type="AlphaFoldDB" id="F2UE59"/>
<dbReference type="OrthoDB" id="204883at2759"/>
<evidence type="ECO:0000256" key="6">
    <source>
        <dbReference type="ARBA" id="ARBA00022777"/>
    </source>
</evidence>
<dbReference type="Gene3D" id="1.10.510.10">
    <property type="entry name" value="Transferase(Phosphotransferase) domain 1"/>
    <property type="match status" value="1"/>
</dbReference>
<keyword evidence="10" id="KW-0812">Transmembrane</keyword>
<dbReference type="InterPro" id="IPR011009">
    <property type="entry name" value="Kinase-like_dom_sf"/>
</dbReference>
<dbReference type="RefSeq" id="XP_004992554.1">
    <property type="nucleotide sequence ID" value="XM_004992497.1"/>
</dbReference>
<dbReference type="STRING" id="946362.F2UE59"/>
<feature type="compositionally biased region" description="Pro residues" evidence="9">
    <location>
        <begin position="492"/>
        <end position="501"/>
    </location>
</feature>
<dbReference type="SUPFAM" id="SSF56112">
    <property type="entry name" value="Protein kinase-like (PK-like)"/>
    <property type="match status" value="1"/>
</dbReference>
<keyword evidence="3" id="KW-0723">Serine/threonine-protein kinase</keyword>
<evidence type="ECO:0000256" key="7">
    <source>
        <dbReference type="ARBA" id="ARBA00022840"/>
    </source>
</evidence>
<gene>
    <name evidence="12" type="ORF">PTSG_07137</name>
</gene>
<feature type="compositionally biased region" description="Basic residues" evidence="9">
    <location>
        <begin position="441"/>
        <end position="457"/>
    </location>
</feature>
<dbReference type="eggNOG" id="KOG0600">
    <property type="taxonomic scope" value="Eukaryota"/>
</dbReference>